<keyword evidence="4" id="KW-0436">Ligase</keyword>
<comment type="caution">
    <text evidence="14">The sequence shown here is derived from an EMBL/GenBank/DDBJ whole genome shotgun (WGS) entry which is preliminary data.</text>
</comment>
<dbReference type="InterPro" id="IPR005905">
    <property type="entry name" value="D_ala_D_ala"/>
</dbReference>
<dbReference type="GO" id="GO:0008716">
    <property type="term" value="F:D-alanine-D-alanine ligase activity"/>
    <property type="evidence" value="ECO:0007669"/>
    <property type="project" value="InterPro"/>
</dbReference>
<keyword evidence="10" id="KW-0573">Peptidoglycan synthesis</keyword>
<evidence type="ECO:0000256" key="6">
    <source>
        <dbReference type="ARBA" id="ARBA00022741"/>
    </source>
</evidence>
<dbReference type="PROSITE" id="PS50975">
    <property type="entry name" value="ATP_GRASP"/>
    <property type="match status" value="1"/>
</dbReference>
<dbReference type="NCBIfam" id="NF002528">
    <property type="entry name" value="PRK01966.1-4"/>
    <property type="match status" value="1"/>
</dbReference>
<accession>A0A094Q6V8</accession>
<evidence type="ECO:0000256" key="7">
    <source>
        <dbReference type="ARBA" id="ARBA00022840"/>
    </source>
</evidence>
<dbReference type="GO" id="GO:0009252">
    <property type="term" value="P:peptidoglycan biosynthetic process"/>
    <property type="evidence" value="ECO:0007669"/>
    <property type="project" value="UniProtKB-KW"/>
</dbReference>
<dbReference type="AlphaFoldDB" id="A0A094Q6V8"/>
<dbReference type="GO" id="GO:0071555">
    <property type="term" value="P:cell wall organization"/>
    <property type="evidence" value="ECO:0007669"/>
    <property type="project" value="UniProtKB-KW"/>
</dbReference>
<dbReference type="GO" id="GO:0046872">
    <property type="term" value="F:metal ion binding"/>
    <property type="evidence" value="ECO:0007669"/>
    <property type="project" value="UniProtKB-KW"/>
</dbReference>
<keyword evidence="8" id="KW-0460">Magnesium</keyword>
<dbReference type="EMBL" id="JNSK01000035">
    <property type="protein sequence ID" value="KGA17844.1"/>
    <property type="molecule type" value="Genomic_DNA"/>
</dbReference>
<evidence type="ECO:0000256" key="3">
    <source>
        <dbReference type="ARBA" id="ARBA00010871"/>
    </source>
</evidence>
<comment type="cofactor">
    <cofactor evidence="2">
        <name>Mg(2+)</name>
        <dbReference type="ChEBI" id="CHEBI:18420"/>
    </cofactor>
</comment>
<dbReference type="PIRSF" id="PIRSF039102">
    <property type="entry name" value="Ddl/VanB"/>
    <property type="match status" value="1"/>
</dbReference>
<comment type="similarity">
    <text evidence="3">Belongs to the D-alanine--D-alanine ligase family.</text>
</comment>
<dbReference type="Pfam" id="PF07478">
    <property type="entry name" value="Dala_Dala_lig_C"/>
    <property type="match status" value="1"/>
</dbReference>
<reference evidence="14" key="1">
    <citation type="submission" date="2014-05" db="EMBL/GenBank/DDBJ databases">
        <title>Key roles for freshwater Actinobacteria revealed by deep metagenomic sequencing.</title>
        <authorList>
            <person name="Ghai R."/>
            <person name="Mizuno C.M."/>
            <person name="Picazo A."/>
            <person name="Camacho A."/>
            <person name="Rodriguez-Valera F."/>
        </authorList>
    </citation>
    <scope>NUCLEOTIDE SEQUENCE</scope>
</reference>
<dbReference type="Pfam" id="PF01820">
    <property type="entry name" value="Dala_Dala_lig_N"/>
    <property type="match status" value="1"/>
</dbReference>
<dbReference type="FunFam" id="3.30.470.20:FF:000008">
    <property type="entry name" value="D-alanine--D-alanine ligase"/>
    <property type="match status" value="1"/>
</dbReference>
<evidence type="ECO:0000256" key="11">
    <source>
        <dbReference type="ARBA" id="ARBA00023211"/>
    </source>
</evidence>
<keyword evidence="5" id="KW-0479">Metal-binding</keyword>
<evidence type="ECO:0000256" key="8">
    <source>
        <dbReference type="ARBA" id="ARBA00022842"/>
    </source>
</evidence>
<organism evidence="14">
    <name type="scientific">freshwater metagenome</name>
    <dbReference type="NCBI Taxonomy" id="449393"/>
    <lineage>
        <taxon>unclassified sequences</taxon>
        <taxon>metagenomes</taxon>
        <taxon>ecological metagenomes</taxon>
    </lineage>
</organism>
<evidence type="ECO:0000313" key="14">
    <source>
        <dbReference type="EMBL" id="KGA17844.1"/>
    </source>
</evidence>
<dbReference type="SUPFAM" id="SSF56059">
    <property type="entry name" value="Glutathione synthetase ATP-binding domain-like"/>
    <property type="match status" value="1"/>
</dbReference>
<evidence type="ECO:0000256" key="12">
    <source>
        <dbReference type="ARBA" id="ARBA00023316"/>
    </source>
</evidence>
<keyword evidence="9" id="KW-0133">Cell shape</keyword>
<evidence type="ECO:0000256" key="5">
    <source>
        <dbReference type="ARBA" id="ARBA00022723"/>
    </source>
</evidence>
<sequence length="356" mass="38061">MSKKVIAIIFGGRSSEHEISCVSAGGVLAALDKSKYDVVLIGITRGGKWVQVAENFPLEIRGGVLPEVPVDAPAVVADVHGLSVNNKSLNLDVIFPLLHGPYGEDGTIQGFCEMANIAYVGSGVLASAVAMDKSFAKPIFASHGMDVVPGFVVKKNEWQSHRADFEKNAAALQYPLFVKPARGGSSRGTTKVKSAQEFVAAIDIAHTFDSKALVEKAIHGLEVECAVLEINGSPEASIVGSISIDPKFEFYDFEAKYLDGATKIELPALIPSDTAEVIRSKAIQAFKALGCSGLARVDFFYATTGEVFINELNTMPGFTATSVFPKMWAATGKSYENIIEELIKTALLRTNGVLEN</sequence>
<dbReference type="InterPro" id="IPR011761">
    <property type="entry name" value="ATP-grasp"/>
</dbReference>
<dbReference type="Gene3D" id="3.30.1490.20">
    <property type="entry name" value="ATP-grasp fold, A domain"/>
    <property type="match status" value="1"/>
</dbReference>
<dbReference type="GO" id="GO:0008360">
    <property type="term" value="P:regulation of cell shape"/>
    <property type="evidence" value="ECO:0007669"/>
    <property type="project" value="UniProtKB-KW"/>
</dbReference>
<dbReference type="NCBIfam" id="NF002378">
    <property type="entry name" value="PRK01372.1"/>
    <property type="match status" value="1"/>
</dbReference>
<dbReference type="GO" id="GO:0005524">
    <property type="term" value="F:ATP binding"/>
    <property type="evidence" value="ECO:0007669"/>
    <property type="project" value="UniProtKB-KW"/>
</dbReference>
<dbReference type="PROSITE" id="PS00843">
    <property type="entry name" value="DALA_DALA_LIGASE_1"/>
    <property type="match status" value="1"/>
</dbReference>
<feature type="domain" description="ATP-grasp" evidence="13">
    <location>
        <begin position="137"/>
        <end position="344"/>
    </location>
</feature>
<dbReference type="InterPro" id="IPR011095">
    <property type="entry name" value="Dala_Dala_lig_C"/>
</dbReference>
<evidence type="ECO:0000256" key="10">
    <source>
        <dbReference type="ARBA" id="ARBA00022984"/>
    </source>
</evidence>
<dbReference type="PROSITE" id="PS00844">
    <property type="entry name" value="DALA_DALA_LIGASE_2"/>
    <property type="match status" value="1"/>
</dbReference>
<evidence type="ECO:0000256" key="4">
    <source>
        <dbReference type="ARBA" id="ARBA00022598"/>
    </source>
</evidence>
<keyword evidence="12" id="KW-0961">Cell wall biogenesis/degradation</keyword>
<dbReference type="PANTHER" id="PTHR23132">
    <property type="entry name" value="D-ALANINE--D-ALANINE LIGASE"/>
    <property type="match status" value="1"/>
</dbReference>
<keyword evidence="7" id="KW-0067">ATP-binding</keyword>
<dbReference type="InterPro" id="IPR000291">
    <property type="entry name" value="D-Ala_lig_Van_CS"/>
</dbReference>
<evidence type="ECO:0000256" key="2">
    <source>
        <dbReference type="ARBA" id="ARBA00001946"/>
    </source>
</evidence>
<protein>
    <recommendedName>
        <fullName evidence="13">ATP-grasp domain-containing protein</fullName>
    </recommendedName>
</protein>
<proteinExistence type="inferred from homology"/>
<comment type="cofactor">
    <cofactor evidence="1">
        <name>Mn(2+)</name>
        <dbReference type="ChEBI" id="CHEBI:29035"/>
    </cofactor>
</comment>
<evidence type="ECO:0000256" key="9">
    <source>
        <dbReference type="ARBA" id="ARBA00022960"/>
    </source>
</evidence>
<keyword evidence="6" id="KW-0547">Nucleotide-binding</keyword>
<dbReference type="GO" id="GO:0005829">
    <property type="term" value="C:cytosol"/>
    <property type="evidence" value="ECO:0007669"/>
    <property type="project" value="TreeGrafter"/>
</dbReference>
<dbReference type="InterPro" id="IPR011127">
    <property type="entry name" value="Dala_Dala_lig_N"/>
</dbReference>
<dbReference type="SUPFAM" id="SSF52440">
    <property type="entry name" value="PreATP-grasp domain"/>
    <property type="match status" value="1"/>
</dbReference>
<dbReference type="NCBIfam" id="TIGR01205">
    <property type="entry name" value="D_ala_D_alaTIGR"/>
    <property type="match status" value="1"/>
</dbReference>
<keyword evidence="11" id="KW-0464">Manganese</keyword>
<dbReference type="Gene3D" id="3.40.50.20">
    <property type="match status" value="1"/>
</dbReference>
<dbReference type="InterPro" id="IPR016185">
    <property type="entry name" value="PreATP-grasp_dom_sf"/>
</dbReference>
<dbReference type="PANTHER" id="PTHR23132:SF25">
    <property type="entry name" value="D-ALANINE--D-ALANINE LIGASE A"/>
    <property type="match status" value="1"/>
</dbReference>
<dbReference type="Gene3D" id="3.30.470.20">
    <property type="entry name" value="ATP-grasp fold, B domain"/>
    <property type="match status" value="1"/>
</dbReference>
<dbReference type="HAMAP" id="MF_00047">
    <property type="entry name" value="Dala_Dala_lig"/>
    <property type="match status" value="1"/>
</dbReference>
<gene>
    <name evidence="14" type="ORF">GM50_10585</name>
</gene>
<dbReference type="InterPro" id="IPR013815">
    <property type="entry name" value="ATP_grasp_subdomain_1"/>
</dbReference>
<evidence type="ECO:0000259" key="13">
    <source>
        <dbReference type="PROSITE" id="PS50975"/>
    </source>
</evidence>
<name>A0A094Q6V8_9ZZZZ</name>
<evidence type="ECO:0000256" key="1">
    <source>
        <dbReference type="ARBA" id="ARBA00001936"/>
    </source>
</evidence>